<feature type="region of interest" description="Disordered" evidence="1">
    <location>
        <begin position="1"/>
        <end position="59"/>
    </location>
</feature>
<dbReference type="GO" id="GO:0016887">
    <property type="term" value="F:ATP hydrolysis activity"/>
    <property type="evidence" value="ECO:0007669"/>
    <property type="project" value="InterPro"/>
</dbReference>
<evidence type="ECO:0000313" key="3">
    <source>
        <dbReference type="EMBL" id="KAF2247455.1"/>
    </source>
</evidence>
<dbReference type="Pfam" id="PF22942">
    <property type="entry name" value="DUF7025"/>
    <property type="match status" value="1"/>
</dbReference>
<sequence length="862" mass="99318">MDNGTVPVTVETVPPIPMSHTDVDTATPADGAPLERGPGPDSRPSSPAPSSVSTQSNSSIPLRLAAAIEKLIGTLPDEFGTKKADAEQRYLDALERTTMKLRKLSKLRPSSATNSSLPSDAPTPSHSETEESDEDLDSTTEHLEISHTQEVDFRTRRWIEERHEWAEIAGEEPRPAPLRGIPEDNHAFTFRTYDGRHGDRRQEATIHCPKLRKLLATELKHYPFEHWDLPHMKFRLDFFPLVHNWKRLECVADTTLNTDSCGTHLRRLLDAVRKCKNVNSYLRHLERGIKTVHYRHLGYLFPPGEVVFANASNQPQAFRVCDYRYEPRMFQLFCWTYVFDGISFNREPFRFVIDKFSGSKQIRMLRCYPLKYHENKNMRTILLEKGRKFRALVTREKEERMFDYKGNIYLCSERPEDVFGEKYAGAAIQATMIASIINHNRGRRRMSPQDDLDEVNEVYADARTIPYSDHVIVDIEAYNSYGPQWPRRHQPLHRPEPCKECDCIKCQTNPELQELLKVKYDNVRKLPSGDWPEFEEEQLLICPPRVAGYALAKKLWVFMEVDNLQPINKLSVANSGTSNLLDSSDWAFDKVILPDDDEWIETKDLIRTLIRDHTNVVSRKEPGIPAPLHDLVEGKGKGLVILLYGESGVGKTLMAETVASYTGKPLLKVSVADIGLTITTVEEKLEEHFHIATRWNAVLLFDEADILLEQRTDEADLLRNSMVSVFLKVLEYYEGILLLTTNRLLTFDIAVQSRVHLAVQFPQMNERVQKRVINMFLDQIAREDIDYDEIHRWVNKRLNSQFNGRQIRNILSAAINRARTERRKLQLEDIEIFWNRASVFQTYLAAHTSQVLSRQLAPNQIH</sequence>
<organism evidence="3 4">
    <name type="scientific">Trematosphaeria pertusa</name>
    <dbReference type="NCBI Taxonomy" id="390896"/>
    <lineage>
        <taxon>Eukaryota</taxon>
        <taxon>Fungi</taxon>
        <taxon>Dikarya</taxon>
        <taxon>Ascomycota</taxon>
        <taxon>Pezizomycotina</taxon>
        <taxon>Dothideomycetes</taxon>
        <taxon>Pleosporomycetidae</taxon>
        <taxon>Pleosporales</taxon>
        <taxon>Massarineae</taxon>
        <taxon>Trematosphaeriaceae</taxon>
        <taxon>Trematosphaeria</taxon>
    </lineage>
</organism>
<keyword evidence="4" id="KW-1185">Reference proteome</keyword>
<dbReference type="SMART" id="SM00382">
    <property type="entry name" value="AAA"/>
    <property type="match status" value="1"/>
</dbReference>
<evidence type="ECO:0000313" key="4">
    <source>
        <dbReference type="Proteomes" id="UP000800094"/>
    </source>
</evidence>
<name>A0A6A6IA65_9PLEO</name>
<feature type="compositionally biased region" description="Low complexity" evidence="1">
    <location>
        <begin position="1"/>
        <end position="13"/>
    </location>
</feature>
<dbReference type="AlphaFoldDB" id="A0A6A6IA65"/>
<dbReference type="SUPFAM" id="SSF52540">
    <property type="entry name" value="P-loop containing nucleoside triphosphate hydrolases"/>
    <property type="match status" value="1"/>
</dbReference>
<dbReference type="OrthoDB" id="10042665at2759"/>
<dbReference type="InterPro" id="IPR027417">
    <property type="entry name" value="P-loop_NTPase"/>
</dbReference>
<dbReference type="Proteomes" id="UP000800094">
    <property type="component" value="Unassembled WGS sequence"/>
</dbReference>
<feature type="compositionally biased region" description="Low complexity" evidence="1">
    <location>
        <begin position="39"/>
        <end position="59"/>
    </location>
</feature>
<evidence type="ECO:0000259" key="2">
    <source>
        <dbReference type="SMART" id="SM00382"/>
    </source>
</evidence>
<protein>
    <recommendedName>
        <fullName evidence="2">AAA+ ATPase domain-containing protein</fullName>
    </recommendedName>
</protein>
<proteinExistence type="predicted"/>
<dbReference type="InterPro" id="IPR003959">
    <property type="entry name" value="ATPase_AAA_core"/>
</dbReference>
<dbReference type="InterPro" id="IPR003593">
    <property type="entry name" value="AAA+_ATPase"/>
</dbReference>
<feature type="domain" description="AAA+ ATPase" evidence="2">
    <location>
        <begin position="637"/>
        <end position="765"/>
    </location>
</feature>
<dbReference type="Pfam" id="PF00004">
    <property type="entry name" value="AAA"/>
    <property type="match status" value="1"/>
</dbReference>
<feature type="compositionally biased region" description="Polar residues" evidence="1">
    <location>
        <begin position="108"/>
        <end position="126"/>
    </location>
</feature>
<evidence type="ECO:0000256" key="1">
    <source>
        <dbReference type="SAM" id="MobiDB-lite"/>
    </source>
</evidence>
<dbReference type="InterPro" id="IPR054289">
    <property type="entry name" value="DUF7025"/>
</dbReference>
<dbReference type="EMBL" id="ML987197">
    <property type="protein sequence ID" value="KAF2247455.1"/>
    <property type="molecule type" value="Genomic_DNA"/>
</dbReference>
<feature type="compositionally biased region" description="Basic and acidic residues" evidence="1">
    <location>
        <begin position="139"/>
        <end position="148"/>
    </location>
</feature>
<dbReference type="RefSeq" id="XP_033682459.1">
    <property type="nucleotide sequence ID" value="XM_033822411.1"/>
</dbReference>
<dbReference type="PROSITE" id="PS00675">
    <property type="entry name" value="SIGMA54_INTERACT_1"/>
    <property type="match status" value="1"/>
</dbReference>
<reference evidence="3" key="1">
    <citation type="journal article" date="2020" name="Stud. Mycol.">
        <title>101 Dothideomycetes genomes: a test case for predicting lifestyles and emergence of pathogens.</title>
        <authorList>
            <person name="Haridas S."/>
            <person name="Albert R."/>
            <person name="Binder M."/>
            <person name="Bloem J."/>
            <person name="Labutti K."/>
            <person name="Salamov A."/>
            <person name="Andreopoulos B."/>
            <person name="Baker S."/>
            <person name="Barry K."/>
            <person name="Bills G."/>
            <person name="Bluhm B."/>
            <person name="Cannon C."/>
            <person name="Castanera R."/>
            <person name="Culley D."/>
            <person name="Daum C."/>
            <person name="Ezra D."/>
            <person name="Gonzalez J."/>
            <person name="Henrissat B."/>
            <person name="Kuo A."/>
            <person name="Liang C."/>
            <person name="Lipzen A."/>
            <person name="Lutzoni F."/>
            <person name="Magnuson J."/>
            <person name="Mondo S."/>
            <person name="Nolan M."/>
            <person name="Ohm R."/>
            <person name="Pangilinan J."/>
            <person name="Park H.-J."/>
            <person name="Ramirez L."/>
            <person name="Alfaro M."/>
            <person name="Sun H."/>
            <person name="Tritt A."/>
            <person name="Yoshinaga Y."/>
            <person name="Zwiers L.-H."/>
            <person name="Turgeon B."/>
            <person name="Goodwin S."/>
            <person name="Spatafora J."/>
            <person name="Crous P."/>
            <person name="Grigoriev I."/>
        </authorList>
    </citation>
    <scope>NUCLEOTIDE SEQUENCE</scope>
    <source>
        <strain evidence="3">CBS 122368</strain>
    </source>
</reference>
<dbReference type="InterPro" id="IPR025662">
    <property type="entry name" value="Sigma_54_int_dom_ATP-bd_1"/>
</dbReference>
<dbReference type="Gene3D" id="3.40.50.300">
    <property type="entry name" value="P-loop containing nucleotide triphosphate hydrolases"/>
    <property type="match status" value="1"/>
</dbReference>
<dbReference type="PANTHER" id="PTHR46411:SF2">
    <property type="entry name" value="AAA+ ATPASE DOMAIN-CONTAINING PROTEIN"/>
    <property type="match status" value="1"/>
</dbReference>
<dbReference type="GO" id="GO:0005524">
    <property type="term" value="F:ATP binding"/>
    <property type="evidence" value="ECO:0007669"/>
    <property type="project" value="InterPro"/>
</dbReference>
<dbReference type="GeneID" id="54575741"/>
<gene>
    <name evidence="3" type="ORF">BU26DRAFT_348249</name>
</gene>
<feature type="region of interest" description="Disordered" evidence="1">
    <location>
        <begin position="102"/>
        <end position="148"/>
    </location>
</feature>
<dbReference type="PANTHER" id="PTHR46411">
    <property type="entry name" value="FAMILY ATPASE, PUTATIVE-RELATED"/>
    <property type="match status" value="1"/>
</dbReference>
<accession>A0A6A6IA65</accession>